<evidence type="ECO:0000256" key="2">
    <source>
        <dbReference type="ARBA" id="ARBA00023015"/>
    </source>
</evidence>
<organism evidence="8 9">
    <name type="scientific">Microthlaspi erraticum</name>
    <dbReference type="NCBI Taxonomy" id="1685480"/>
    <lineage>
        <taxon>Eukaryota</taxon>
        <taxon>Viridiplantae</taxon>
        <taxon>Streptophyta</taxon>
        <taxon>Embryophyta</taxon>
        <taxon>Tracheophyta</taxon>
        <taxon>Spermatophyta</taxon>
        <taxon>Magnoliopsida</taxon>
        <taxon>eudicotyledons</taxon>
        <taxon>Gunneridae</taxon>
        <taxon>Pentapetalae</taxon>
        <taxon>rosids</taxon>
        <taxon>malvids</taxon>
        <taxon>Brassicales</taxon>
        <taxon>Brassicaceae</taxon>
        <taxon>Coluteocarpeae</taxon>
        <taxon>Microthlaspi</taxon>
    </lineage>
</organism>
<comment type="subcellular location">
    <subcellularLocation>
        <location evidence="1">Nucleus</location>
    </subcellularLocation>
</comment>
<accession>A0A6D2J848</accession>
<evidence type="ECO:0000256" key="6">
    <source>
        <dbReference type="SAM" id="MobiDB-lite"/>
    </source>
</evidence>
<gene>
    <name evidence="8" type="ORF">MERR_LOCUS20686</name>
</gene>
<name>A0A6D2J848_9BRAS</name>
<comment type="caution">
    <text evidence="8">The sequence shown here is derived from an EMBL/GenBank/DDBJ whole genome shotgun (WGS) entry which is preliminary data.</text>
</comment>
<evidence type="ECO:0000256" key="3">
    <source>
        <dbReference type="ARBA" id="ARBA00023125"/>
    </source>
</evidence>
<sequence>MMKIRGTKRKIPIEKRETKQQRSLACNRRRKTVFSKAANLCRLSGASIAVFVTSPAESNDAVYSFSGYSSAYEIADRYLNGKPPPEISNPQSKVGFLWEDPDLYHNCDDISELNILEDRLERMKADVMACLEKKQKQQLVSNSDQTPASCSGSSSQLVSDLDQNPNLSPPSFSQIASFDRNSSYSCLDQIVSSQVAAFDQNPNFSSVTGIQGGESSSQCHDDESFWDQFLNDVDNVFGSDSDYCLNPQANTNTEEEDYMIDIGDYLNEEDCMIDIGDYLNEEEIQFSQFTASIVPVDLVN</sequence>
<protein>
    <recommendedName>
        <fullName evidence="7">MADS-box domain-containing protein</fullName>
    </recommendedName>
</protein>
<dbReference type="GO" id="GO:0000981">
    <property type="term" value="F:DNA-binding transcription factor activity, RNA polymerase II-specific"/>
    <property type="evidence" value="ECO:0007669"/>
    <property type="project" value="InterPro"/>
</dbReference>
<dbReference type="PROSITE" id="PS50066">
    <property type="entry name" value="MADS_BOX_2"/>
    <property type="match status" value="1"/>
</dbReference>
<evidence type="ECO:0000256" key="1">
    <source>
        <dbReference type="ARBA" id="ARBA00004123"/>
    </source>
</evidence>
<dbReference type="Pfam" id="PF00319">
    <property type="entry name" value="SRF-TF"/>
    <property type="match status" value="1"/>
</dbReference>
<proteinExistence type="predicted"/>
<dbReference type="Proteomes" id="UP000467841">
    <property type="component" value="Unassembled WGS sequence"/>
</dbReference>
<reference evidence="8" key="1">
    <citation type="submission" date="2020-01" db="EMBL/GenBank/DDBJ databases">
        <authorList>
            <person name="Mishra B."/>
        </authorList>
    </citation>
    <scope>NUCLEOTIDE SEQUENCE [LARGE SCALE GENOMIC DNA]</scope>
</reference>
<feature type="region of interest" description="Disordered" evidence="6">
    <location>
        <begin position="1"/>
        <end position="21"/>
    </location>
</feature>
<keyword evidence="5" id="KW-0539">Nucleus</keyword>
<evidence type="ECO:0000256" key="4">
    <source>
        <dbReference type="ARBA" id="ARBA00023163"/>
    </source>
</evidence>
<dbReference type="InterPro" id="IPR002100">
    <property type="entry name" value="TF_MADSbox"/>
</dbReference>
<evidence type="ECO:0000259" key="7">
    <source>
        <dbReference type="PROSITE" id="PS50066"/>
    </source>
</evidence>
<feature type="compositionally biased region" description="Basic and acidic residues" evidence="6">
    <location>
        <begin position="11"/>
        <end position="20"/>
    </location>
</feature>
<dbReference type="GO" id="GO:0045944">
    <property type="term" value="P:positive regulation of transcription by RNA polymerase II"/>
    <property type="evidence" value="ECO:0007669"/>
    <property type="project" value="InterPro"/>
</dbReference>
<dbReference type="SMART" id="SM00432">
    <property type="entry name" value="MADS"/>
    <property type="match status" value="1"/>
</dbReference>
<feature type="domain" description="MADS-box" evidence="7">
    <location>
        <begin position="6"/>
        <end position="54"/>
    </location>
</feature>
<dbReference type="InterPro" id="IPR036879">
    <property type="entry name" value="TF_MADSbox_sf"/>
</dbReference>
<dbReference type="SUPFAM" id="SSF55455">
    <property type="entry name" value="SRF-like"/>
    <property type="match status" value="1"/>
</dbReference>
<dbReference type="Gene3D" id="3.40.1810.10">
    <property type="entry name" value="Transcription factor, MADS-box"/>
    <property type="match status" value="1"/>
</dbReference>
<dbReference type="InterPro" id="IPR033897">
    <property type="entry name" value="SRF-like_MADS-box"/>
</dbReference>
<keyword evidence="2" id="KW-0805">Transcription regulation</keyword>
<dbReference type="AlphaFoldDB" id="A0A6D2J848"/>
<evidence type="ECO:0000313" key="8">
    <source>
        <dbReference type="EMBL" id="CAA7033451.1"/>
    </source>
</evidence>
<evidence type="ECO:0000256" key="5">
    <source>
        <dbReference type="ARBA" id="ARBA00023242"/>
    </source>
</evidence>
<keyword evidence="4" id="KW-0804">Transcription</keyword>
<dbReference type="EMBL" id="CACVBM020001132">
    <property type="protein sequence ID" value="CAA7033451.1"/>
    <property type="molecule type" value="Genomic_DNA"/>
</dbReference>
<dbReference type="CDD" id="cd00266">
    <property type="entry name" value="MADS_SRF_like"/>
    <property type="match status" value="1"/>
</dbReference>
<feature type="compositionally biased region" description="Basic residues" evidence="6">
    <location>
        <begin position="1"/>
        <end position="10"/>
    </location>
</feature>
<dbReference type="GO" id="GO:0046983">
    <property type="term" value="F:protein dimerization activity"/>
    <property type="evidence" value="ECO:0007669"/>
    <property type="project" value="InterPro"/>
</dbReference>
<dbReference type="OrthoDB" id="1059744at2759"/>
<evidence type="ECO:0000313" key="9">
    <source>
        <dbReference type="Proteomes" id="UP000467841"/>
    </source>
</evidence>
<dbReference type="GO" id="GO:0005634">
    <property type="term" value="C:nucleus"/>
    <property type="evidence" value="ECO:0007669"/>
    <property type="project" value="UniProtKB-SubCell"/>
</dbReference>
<keyword evidence="9" id="KW-1185">Reference proteome</keyword>
<feature type="region of interest" description="Disordered" evidence="6">
    <location>
        <begin position="141"/>
        <end position="171"/>
    </location>
</feature>
<dbReference type="GO" id="GO:0000987">
    <property type="term" value="F:cis-regulatory region sequence-specific DNA binding"/>
    <property type="evidence" value="ECO:0007669"/>
    <property type="project" value="InterPro"/>
</dbReference>
<keyword evidence="3" id="KW-0238">DNA-binding</keyword>